<evidence type="ECO:0000313" key="7">
    <source>
        <dbReference type="EMBL" id="PSR98769.1"/>
    </source>
</evidence>
<feature type="compositionally biased region" description="Basic residues" evidence="5">
    <location>
        <begin position="10"/>
        <end position="21"/>
    </location>
</feature>
<dbReference type="OMA" id="SICRIPL"/>
<name>A0A2R6PYE2_ACTCC</name>
<dbReference type="InterPro" id="IPR027417">
    <property type="entry name" value="P-loop_NTPase"/>
</dbReference>
<evidence type="ECO:0000256" key="4">
    <source>
        <dbReference type="ARBA" id="ARBA00022840"/>
    </source>
</evidence>
<reference evidence="8" key="2">
    <citation type="journal article" date="2018" name="BMC Genomics">
        <title>A manually annotated Actinidia chinensis var. chinensis (kiwifruit) genome highlights the challenges associated with draft genomes and gene prediction in plants.</title>
        <authorList>
            <person name="Pilkington S.M."/>
            <person name="Crowhurst R."/>
            <person name="Hilario E."/>
            <person name="Nardozza S."/>
            <person name="Fraser L."/>
            <person name="Peng Y."/>
            <person name="Gunaseelan K."/>
            <person name="Simpson R."/>
            <person name="Tahir J."/>
            <person name="Deroles S.C."/>
            <person name="Templeton K."/>
            <person name="Luo Z."/>
            <person name="Davy M."/>
            <person name="Cheng C."/>
            <person name="McNeilage M."/>
            <person name="Scaglione D."/>
            <person name="Liu Y."/>
            <person name="Zhang Q."/>
            <person name="Datson P."/>
            <person name="De Silva N."/>
            <person name="Gardiner S.E."/>
            <person name="Bassett H."/>
            <person name="Chagne D."/>
            <person name="McCallum J."/>
            <person name="Dzierzon H."/>
            <person name="Deng C."/>
            <person name="Wang Y.Y."/>
            <person name="Barron L."/>
            <person name="Manako K."/>
            <person name="Bowen J."/>
            <person name="Foster T.M."/>
            <person name="Erridge Z.A."/>
            <person name="Tiffin H."/>
            <person name="Waite C.N."/>
            <person name="Davies K.M."/>
            <person name="Grierson E.P."/>
            <person name="Laing W.A."/>
            <person name="Kirk R."/>
            <person name="Chen X."/>
            <person name="Wood M."/>
            <person name="Montefiori M."/>
            <person name="Brummell D.A."/>
            <person name="Schwinn K.E."/>
            <person name="Catanach A."/>
            <person name="Fullerton C."/>
            <person name="Li D."/>
            <person name="Meiyalaghan S."/>
            <person name="Nieuwenhuizen N."/>
            <person name="Read N."/>
            <person name="Prakash R."/>
            <person name="Hunter D."/>
            <person name="Zhang H."/>
            <person name="McKenzie M."/>
            <person name="Knabel M."/>
            <person name="Harris A."/>
            <person name="Allan A.C."/>
            <person name="Gleave A."/>
            <person name="Chen A."/>
            <person name="Janssen B.J."/>
            <person name="Plunkett B."/>
            <person name="Ampomah-Dwamena C."/>
            <person name="Voogd C."/>
            <person name="Leif D."/>
            <person name="Lafferty D."/>
            <person name="Souleyre E.J.F."/>
            <person name="Varkonyi-Gasic E."/>
            <person name="Gambi F."/>
            <person name="Hanley J."/>
            <person name="Yao J.L."/>
            <person name="Cheung J."/>
            <person name="David K.M."/>
            <person name="Warren B."/>
            <person name="Marsh K."/>
            <person name="Snowden K.C."/>
            <person name="Lin-Wang K."/>
            <person name="Brian L."/>
            <person name="Martinez-Sanchez M."/>
            <person name="Wang M."/>
            <person name="Ileperuma N."/>
            <person name="Macnee N."/>
            <person name="Campin R."/>
            <person name="McAtee P."/>
            <person name="Drummond R.S.M."/>
            <person name="Espley R.V."/>
            <person name="Ireland H.S."/>
            <person name="Wu R."/>
            <person name="Atkinson R.G."/>
            <person name="Karunairetnam S."/>
            <person name="Bulley S."/>
            <person name="Chunkath S."/>
            <person name="Hanley Z."/>
            <person name="Storey R."/>
            <person name="Thrimawithana A.H."/>
            <person name="Thomson S."/>
            <person name="David C."/>
            <person name="Testolin R."/>
            <person name="Huang H."/>
            <person name="Hellens R.P."/>
            <person name="Schaffer R.J."/>
        </authorList>
    </citation>
    <scope>NUCLEOTIDE SEQUENCE [LARGE SCALE GENOMIC DNA]</scope>
    <source>
        <strain evidence="8">cv. Red5</strain>
    </source>
</reference>
<keyword evidence="2" id="KW-0378">Hydrolase</keyword>
<keyword evidence="3 7" id="KW-0347">Helicase</keyword>
<dbReference type="Proteomes" id="UP000241394">
    <property type="component" value="Chromosome LG22"/>
</dbReference>
<gene>
    <name evidence="7" type="ORF">CEY00_Acc25294</name>
</gene>
<dbReference type="PANTHER" id="PTHR47960">
    <property type="entry name" value="DEAD-BOX ATP-DEPENDENT RNA HELICASE 50"/>
    <property type="match status" value="1"/>
</dbReference>
<accession>A0A2R6PYE2</accession>
<dbReference type="InParanoid" id="A0A2R6PYE2"/>
<keyword evidence="1" id="KW-0547">Nucleotide-binding</keyword>
<dbReference type="GO" id="GO:0003676">
    <property type="term" value="F:nucleic acid binding"/>
    <property type="evidence" value="ECO:0007669"/>
    <property type="project" value="InterPro"/>
</dbReference>
<dbReference type="FunCoup" id="A0A2R6PYE2">
    <property type="interactions" value="2839"/>
</dbReference>
<dbReference type="InterPro" id="IPR011545">
    <property type="entry name" value="DEAD/DEAH_box_helicase_dom"/>
</dbReference>
<keyword evidence="8" id="KW-1185">Reference proteome</keyword>
<keyword evidence="4" id="KW-0067">ATP-binding</keyword>
<evidence type="ECO:0000256" key="1">
    <source>
        <dbReference type="ARBA" id="ARBA00022741"/>
    </source>
</evidence>
<dbReference type="EMBL" id="NKQK01000022">
    <property type="protein sequence ID" value="PSR98769.1"/>
    <property type="molecule type" value="Genomic_DNA"/>
</dbReference>
<organism evidence="7 8">
    <name type="scientific">Actinidia chinensis var. chinensis</name>
    <name type="common">Chinese soft-hair kiwi</name>
    <dbReference type="NCBI Taxonomy" id="1590841"/>
    <lineage>
        <taxon>Eukaryota</taxon>
        <taxon>Viridiplantae</taxon>
        <taxon>Streptophyta</taxon>
        <taxon>Embryophyta</taxon>
        <taxon>Tracheophyta</taxon>
        <taxon>Spermatophyta</taxon>
        <taxon>Magnoliopsida</taxon>
        <taxon>eudicotyledons</taxon>
        <taxon>Gunneridae</taxon>
        <taxon>Pentapetalae</taxon>
        <taxon>asterids</taxon>
        <taxon>Ericales</taxon>
        <taxon>Actinidiaceae</taxon>
        <taxon>Actinidia</taxon>
    </lineage>
</organism>
<dbReference type="Pfam" id="PF00270">
    <property type="entry name" value="DEAD"/>
    <property type="match status" value="1"/>
</dbReference>
<comment type="caution">
    <text evidence="7">The sequence shown here is derived from an EMBL/GenBank/DDBJ whole genome shotgun (WGS) entry which is preliminary data.</text>
</comment>
<evidence type="ECO:0000313" key="8">
    <source>
        <dbReference type="Proteomes" id="UP000241394"/>
    </source>
</evidence>
<evidence type="ECO:0000256" key="2">
    <source>
        <dbReference type="ARBA" id="ARBA00022801"/>
    </source>
</evidence>
<dbReference type="GO" id="GO:0004386">
    <property type="term" value="F:helicase activity"/>
    <property type="evidence" value="ECO:0007669"/>
    <property type="project" value="UniProtKB-KW"/>
</dbReference>
<dbReference type="GO" id="GO:0016787">
    <property type="term" value="F:hydrolase activity"/>
    <property type="evidence" value="ECO:0007669"/>
    <property type="project" value="UniProtKB-KW"/>
</dbReference>
<evidence type="ECO:0000259" key="6">
    <source>
        <dbReference type="Pfam" id="PF00270"/>
    </source>
</evidence>
<dbReference type="Gramene" id="PSR98769">
    <property type="protein sequence ID" value="PSR98769"/>
    <property type="gene ID" value="CEY00_Acc25294"/>
</dbReference>
<dbReference type="OrthoDB" id="1902637at2759"/>
<dbReference type="GO" id="GO:0005524">
    <property type="term" value="F:ATP binding"/>
    <property type="evidence" value="ECO:0007669"/>
    <property type="project" value="UniProtKB-KW"/>
</dbReference>
<dbReference type="STRING" id="1590841.A0A2R6PYE2"/>
<evidence type="ECO:0000256" key="3">
    <source>
        <dbReference type="ARBA" id="ARBA00022806"/>
    </source>
</evidence>
<dbReference type="Gene3D" id="3.40.50.300">
    <property type="entry name" value="P-loop containing nucleotide triphosphate hydrolases"/>
    <property type="match status" value="2"/>
</dbReference>
<evidence type="ECO:0000256" key="5">
    <source>
        <dbReference type="SAM" id="MobiDB-lite"/>
    </source>
</evidence>
<reference evidence="7 8" key="1">
    <citation type="submission" date="2017-07" db="EMBL/GenBank/DDBJ databases">
        <title>An improved, manually edited Actinidia chinensis var. chinensis (kiwifruit) genome highlights the challenges associated with draft genomes and gene prediction in plants.</title>
        <authorList>
            <person name="Pilkington S."/>
            <person name="Crowhurst R."/>
            <person name="Hilario E."/>
            <person name="Nardozza S."/>
            <person name="Fraser L."/>
            <person name="Peng Y."/>
            <person name="Gunaseelan K."/>
            <person name="Simpson R."/>
            <person name="Tahir J."/>
            <person name="Deroles S."/>
            <person name="Templeton K."/>
            <person name="Luo Z."/>
            <person name="Davy M."/>
            <person name="Cheng C."/>
            <person name="Mcneilage M."/>
            <person name="Scaglione D."/>
            <person name="Liu Y."/>
            <person name="Zhang Q."/>
            <person name="Datson P."/>
            <person name="De Silva N."/>
            <person name="Gardiner S."/>
            <person name="Bassett H."/>
            <person name="Chagne D."/>
            <person name="Mccallum J."/>
            <person name="Dzierzon H."/>
            <person name="Deng C."/>
            <person name="Wang Y.-Y."/>
            <person name="Barron N."/>
            <person name="Manako K."/>
            <person name="Bowen J."/>
            <person name="Foster T."/>
            <person name="Erridge Z."/>
            <person name="Tiffin H."/>
            <person name="Waite C."/>
            <person name="Davies K."/>
            <person name="Grierson E."/>
            <person name="Laing W."/>
            <person name="Kirk R."/>
            <person name="Chen X."/>
            <person name="Wood M."/>
            <person name="Montefiori M."/>
            <person name="Brummell D."/>
            <person name="Schwinn K."/>
            <person name="Catanach A."/>
            <person name="Fullerton C."/>
            <person name="Li D."/>
            <person name="Meiyalaghan S."/>
            <person name="Nieuwenhuizen N."/>
            <person name="Read N."/>
            <person name="Prakash R."/>
            <person name="Hunter D."/>
            <person name="Zhang H."/>
            <person name="Mckenzie M."/>
            <person name="Knabel M."/>
            <person name="Harris A."/>
            <person name="Allan A."/>
            <person name="Chen A."/>
            <person name="Janssen B."/>
            <person name="Plunkett B."/>
            <person name="Dwamena C."/>
            <person name="Voogd C."/>
            <person name="Leif D."/>
            <person name="Lafferty D."/>
            <person name="Souleyre E."/>
            <person name="Varkonyi-Gasic E."/>
            <person name="Gambi F."/>
            <person name="Hanley J."/>
            <person name="Yao J.-L."/>
            <person name="Cheung J."/>
            <person name="David K."/>
            <person name="Warren B."/>
            <person name="Marsh K."/>
            <person name="Snowden K."/>
            <person name="Lin-Wang K."/>
            <person name="Brian L."/>
            <person name="Martinez-Sanchez M."/>
            <person name="Wang M."/>
            <person name="Ileperuma N."/>
            <person name="Macnee N."/>
            <person name="Campin R."/>
            <person name="Mcatee P."/>
            <person name="Drummond R."/>
            <person name="Espley R."/>
            <person name="Ireland H."/>
            <person name="Wu R."/>
            <person name="Atkinson R."/>
            <person name="Karunairetnam S."/>
            <person name="Bulley S."/>
            <person name="Chunkath S."/>
            <person name="Hanley Z."/>
            <person name="Storey R."/>
            <person name="Thrimawithana A."/>
            <person name="Thomson S."/>
            <person name="David C."/>
            <person name="Testolin R."/>
        </authorList>
    </citation>
    <scope>NUCLEOTIDE SEQUENCE [LARGE SCALE GENOMIC DNA]</scope>
    <source>
        <strain evidence="8">cv. Red5</strain>
        <tissue evidence="7">Young leaf</tissue>
    </source>
</reference>
<feature type="region of interest" description="Disordered" evidence="5">
    <location>
        <begin position="1"/>
        <end position="28"/>
    </location>
</feature>
<protein>
    <submittedName>
        <fullName evidence="7">ATP-dependent RNA helicase</fullName>
    </submittedName>
</protein>
<feature type="domain" description="DEAD/DEAH-box helicase" evidence="6">
    <location>
        <begin position="253"/>
        <end position="370"/>
    </location>
</feature>
<dbReference type="AlphaFoldDB" id="A0A2R6PYE2"/>
<sequence length="572" mass="62695">MAKGDDAVRKKANKANRKKQNKKESSSVSSRVAAIIAAIIAAKKRRQSGKRRNCQGMCFSLPTPENPFNDKHEKMDFKGKETKKLVPSKADRRVAINGNNVTPRIGAPVINHQEHKMVKVKNLGNGQTISLTSIDNAGKKNIVKPEKEKIQLIGERAAYARQRQAFEYSGCPSKFLILCLNSIQNALRHDGFFSTEEDKPLFVDKWGVAFWKCYSVGKDILETGGACSTTEQIAWIASTAADSIARKEKEGLSLTGPFLLFVVPSQEKASKVRSVCKPLKALGIHTVSLHPGASIDHQIHGLKSCEPEFLVSTPERLLELVSLKAIDISGVSLLVVDGLEAFLENGYLDVIKSIMQHIPTNPHTVVFSDCLSYASVLLLQNLLKGSICRLSFNDSIASQSAGIVQSVHMCASEEEKLLKGIQVLDQACGDQLKLHILKVLFIIGNDSNSHLLVTAIKSKDYFVSTNLDYSNSEVENSKNGPAVVIAEVEHLNSSDLREFDVVIISDFVSSIDDYVQTLTRMACYTINGVLHSFLTSKDAILAGPLIDILEKCGQAVPKALRNLCHSTSMSEH</sequence>
<proteinExistence type="predicted"/>
<dbReference type="SUPFAM" id="SSF52540">
    <property type="entry name" value="P-loop containing nucleoside triphosphate hydrolases"/>
    <property type="match status" value="1"/>
</dbReference>